<evidence type="ECO:0000259" key="1">
    <source>
        <dbReference type="Pfam" id="PF00534"/>
    </source>
</evidence>
<name>A0A5C5YWR2_9BACT</name>
<feature type="domain" description="Glycosyltransferase subfamily 4-like N-terminal" evidence="2">
    <location>
        <begin position="26"/>
        <end position="185"/>
    </location>
</feature>
<dbReference type="EMBL" id="SJPJ01000001">
    <property type="protein sequence ID" value="TWT79211.1"/>
    <property type="molecule type" value="Genomic_DNA"/>
</dbReference>
<dbReference type="SUPFAM" id="SSF53756">
    <property type="entry name" value="UDP-Glycosyltransferase/glycogen phosphorylase"/>
    <property type="match status" value="1"/>
</dbReference>
<organism evidence="3 4">
    <name type="scientific">Novipirellula herctigrandis</name>
    <dbReference type="NCBI Taxonomy" id="2527986"/>
    <lineage>
        <taxon>Bacteria</taxon>
        <taxon>Pseudomonadati</taxon>
        <taxon>Planctomycetota</taxon>
        <taxon>Planctomycetia</taxon>
        <taxon>Pirellulales</taxon>
        <taxon>Pirellulaceae</taxon>
        <taxon>Novipirellula</taxon>
    </lineage>
</organism>
<dbReference type="Pfam" id="PF00534">
    <property type="entry name" value="Glycos_transf_1"/>
    <property type="match status" value="1"/>
</dbReference>
<dbReference type="PANTHER" id="PTHR45947">
    <property type="entry name" value="SULFOQUINOVOSYL TRANSFERASE SQD2"/>
    <property type="match status" value="1"/>
</dbReference>
<evidence type="ECO:0000259" key="2">
    <source>
        <dbReference type="Pfam" id="PF13439"/>
    </source>
</evidence>
<reference evidence="3 4" key="1">
    <citation type="submission" date="2019-02" db="EMBL/GenBank/DDBJ databases">
        <title>Deep-cultivation of Planctomycetes and their phenomic and genomic characterization uncovers novel biology.</title>
        <authorList>
            <person name="Wiegand S."/>
            <person name="Jogler M."/>
            <person name="Boedeker C."/>
            <person name="Pinto D."/>
            <person name="Vollmers J."/>
            <person name="Rivas-Marin E."/>
            <person name="Kohn T."/>
            <person name="Peeters S.H."/>
            <person name="Heuer A."/>
            <person name="Rast P."/>
            <person name="Oberbeckmann S."/>
            <person name="Bunk B."/>
            <person name="Jeske O."/>
            <person name="Meyerdierks A."/>
            <person name="Storesund J.E."/>
            <person name="Kallscheuer N."/>
            <person name="Luecker S."/>
            <person name="Lage O.M."/>
            <person name="Pohl T."/>
            <person name="Merkel B.J."/>
            <person name="Hornburger P."/>
            <person name="Mueller R.-W."/>
            <person name="Bruemmer F."/>
            <person name="Labrenz M."/>
            <person name="Spormann A.M."/>
            <person name="Op Den Camp H."/>
            <person name="Overmann J."/>
            <person name="Amann R."/>
            <person name="Jetten M.S.M."/>
            <person name="Mascher T."/>
            <person name="Medema M.H."/>
            <person name="Devos D.P."/>
            <person name="Kaster A.-K."/>
            <person name="Ovreas L."/>
            <person name="Rohde M."/>
            <person name="Galperin M.Y."/>
            <person name="Jogler C."/>
        </authorList>
    </citation>
    <scope>NUCLEOTIDE SEQUENCE [LARGE SCALE GENOMIC DNA]</scope>
    <source>
        <strain evidence="3 4">CA13</strain>
    </source>
</reference>
<dbReference type="Pfam" id="PF13439">
    <property type="entry name" value="Glyco_transf_4"/>
    <property type="match status" value="1"/>
</dbReference>
<dbReference type="PANTHER" id="PTHR45947:SF3">
    <property type="entry name" value="SULFOQUINOVOSYL TRANSFERASE SQD2"/>
    <property type="match status" value="1"/>
</dbReference>
<protein>
    <submittedName>
        <fullName evidence="3">GDP-mannose-dependent alpha-mannosyltransferase</fullName>
        <ecNumber evidence="3">2.4.1.-</ecNumber>
    </submittedName>
</protein>
<dbReference type="InterPro" id="IPR028098">
    <property type="entry name" value="Glyco_trans_4-like_N"/>
</dbReference>
<keyword evidence="3" id="KW-0808">Transferase</keyword>
<keyword evidence="3" id="KW-0328">Glycosyltransferase</keyword>
<dbReference type="Proteomes" id="UP000315010">
    <property type="component" value="Unassembled WGS sequence"/>
</dbReference>
<feature type="domain" description="Glycosyl transferase family 1" evidence="1">
    <location>
        <begin position="196"/>
        <end position="339"/>
    </location>
</feature>
<accession>A0A5C5YWR2</accession>
<dbReference type="Gene3D" id="3.40.50.2000">
    <property type="entry name" value="Glycogen Phosphorylase B"/>
    <property type="match status" value="2"/>
</dbReference>
<proteinExistence type="predicted"/>
<dbReference type="InterPro" id="IPR050194">
    <property type="entry name" value="Glycosyltransferase_grp1"/>
</dbReference>
<keyword evidence="4" id="KW-1185">Reference proteome</keyword>
<evidence type="ECO:0000313" key="3">
    <source>
        <dbReference type="EMBL" id="TWT79211.1"/>
    </source>
</evidence>
<evidence type="ECO:0000313" key="4">
    <source>
        <dbReference type="Proteomes" id="UP000315010"/>
    </source>
</evidence>
<dbReference type="InterPro" id="IPR001296">
    <property type="entry name" value="Glyco_trans_1"/>
</dbReference>
<comment type="caution">
    <text evidence="3">The sequence shown here is derived from an EMBL/GenBank/DDBJ whole genome shotgun (WGS) entry which is preliminary data.</text>
</comment>
<gene>
    <name evidence="3" type="primary">mgtA_1</name>
    <name evidence="3" type="ORF">CA13_06090</name>
</gene>
<sequence>MKVALAHHWLTNYRGGERVLQQIGELHPQCDVYTLVHDPAAAIPGIEGRRIHTTFLQSIPRAHKLYRHLLPLHPWAISKLKVADNIDVLLSTDAAMIKGVAAPNVSKHICYCHSPPRYLWEMSGEYKKTSFAARMALDRFAPRLRDWDYQAAQSVTDFIANSKFVADRIERYYDRSSTVIYPPVAVHEFRHDCPRESYFLVVSELVSYKRIDIAVDAFNRLGIPLVIIGDGPERSRLEAIAKPNIQFMGRQPFSELKAKLQVARGFVFPGIEDFGITPVEAQAAGCPVIAYRAGGVLETVLDHKTGVFFDDQNGESLAAAVQAFDGDAISADDCAANASQFSEARFRSEYQAFVNQAVGVQSPQNGKMEELVLSQNDRTER</sequence>
<dbReference type="GO" id="GO:0016757">
    <property type="term" value="F:glycosyltransferase activity"/>
    <property type="evidence" value="ECO:0007669"/>
    <property type="project" value="UniProtKB-KW"/>
</dbReference>
<dbReference type="RefSeq" id="WP_419193857.1">
    <property type="nucleotide sequence ID" value="NZ_SJPJ01000001.1"/>
</dbReference>
<dbReference type="EC" id="2.4.1.-" evidence="3"/>
<dbReference type="AlphaFoldDB" id="A0A5C5YWR2"/>